<reference evidence="1" key="1">
    <citation type="submission" date="2023-07" db="EMBL/GenBank/DDBJ databases">
        <title>Genomic Encyclopedia of Type Strains, Phase IV (KMG-IV): sequencing the most valuable type-strain genomes for metagenomic binning, comparative biology and taxonomic classification.</title>
        <authorList>
            <person name="Goeker M."/>
        </authorList>
    </citation>
    <scope>NUCLEOTIDE SEQUENCE</scope>
    <source>
        <strain evidence="1">DSM 26174</strain>
    </source>
</reference>
<name>A0AAE3XJB7_9BACT</name>
<proteinExistence type="predicted"/>
<organism evidence="1 2">
    <name type="scientific">Aureibacter tunicatorum</name>
    <dbReference type="NCBI Taxonomy" id="866807"/>
    <lineage>
        <taxon>Bacteria</taxon>
        <taxon>Pseudomonadati</taxon>
        <taxon>Bacteroidota</taxon>
        <taxon>Cytophagia</taxon>
        <taxon>Cytophagales</taxon>
        <taxon>Persicobacteraceae</taxon>
        <taxon>Aureibacter</taxon>
    </lineage>
</organism>
<dbReference type="EMBL" id="JAVDQD010000001">
    <property type="protein sequence ID" value="MDR6237455.1"/>
    <property type="molecule type" value="Genomic_DNA"/>
</dbReference>
<dbReference type="RefSeq" id="WP_309936920.1">
    <property type="nucleotide sequence ID" value="NZ_AP025305.1"/>
</dbReference>
<dbReference type="PROSITE" id="PS51257">
    <property type="entry name" value="PROKAR_LIPOPROTEIN"/>
    <property type="match status" value="1"/>
</dbReference>
<accession>A0AAE3XJB7</accession>
<evidence type="ECO:0000313" key="2">
    <source>
        <dbReference type="Proteomes" id="UP001185092"/>
    </source>
</evidence>
<comment type="caution">
    <text evidence="1">The sequence shown here is derived from an EMBL/GenBank/DDBJ whole genome shotgun (WGS) entry which is preliminary data.</text>
</comment>
<keyword evidence="2" id="KW-1185">Reference proteome</keyword>
<gene>
    <name evidence="1" type="ORF">HNQ88_000431</name>
</gene>
<protein>
    <submittedName>
        <fullName evidence="1">Vacuolar-type H+-ATPase catalytic subunit A/Vma1</fullName>
    </submittedName>
</protein>
<sequence>MKIKYLILIFAIIVGCNSRESEFKQQIKLFQNQSIPFGKSELLNNNNYHISASNNLDSSFIAKYIDPNFNKNRYTETYMEEFKDNGDVEKIPYTVKMYYSKICNLSINKKFHSIMYVSYQNNLSPVSDSLFLVNIDDQGRILGKTSFDKYKVYSDKNYTFKILKDLITVVDNNKTTEYIIQSDGAIIKK</sequence>
<dbReference type="Proteomes" id="UP001185092">
    <property type="component" value="Unassembled WGS sequence"/>
</dbReference>
<evidence type="ECO:0000313" key="1">
    <source>
        <dbReference type="EMBL" id="MDR6237455.1"/>
    </source>
</evidence>
<dbReference type="AlphaFoldDB" id="A0AAE3XJB7"/>